<dbReference type="AlphaFoldDB" id="A0A2H3JAV5"/>
<evidence type="ECO:0000313" key="1">
    <source>
        <dbReference type="EMBL" id="PCH38725.1"/>
    </source>
</evidence>
<keyword evidence="2" id="KW-1185">Reference proteome</keyword>
<protein>
    <submittedName>
        <fullName evidence="1">Uncharacterized protein</fullName>
    </submittedName>
</protein>
<name>A0A2H3JAV5_WOLCO</name>
<dbReference type="Proteomes" id="UP000218811">
    <property type="component" value="Unassembled WGS sequence"/>
</dbReference>
<accession>A0A2H3JAV5</accession>
<evidence type="ECO:0000313" key="2">
    <source>
        <dbReference type="Proteomes" id="UP000218811"/>
    </source>
</evidence>
<organism evidence="1 2">
    <name type="scientific">Wolfiporia cocos (strain MD-104)</name>
    <name type="common">Brown rot fungus</name>
    <dbReference type="NCBI Taxonomy" id="742152"/>
    <lineage>
        <taxon>Eukaryota</taxon>
        <taxon>Fungi</taxon>
        <taxon>Dikarya</taxon>
        <taxon>Basidiomycota</taxon>
        <taxon>Agaricomycotina</taxon>
        <taxon>Agaricomycetes</taxon>
        <taxon>Polyporales</taxon>
        <taxon>Phaeolaceae</taxon>
        <taxon>Wolfiporia</taxon>
    </lineage>
</organism>
<dbReference type="EMBL" id="KB467942">
    <property type="protein sequence ID" value="PCH38725.1"/>
    <property type="molecule type" value="Genomic_DNA"/>
</dbReference>
<proteinExistence type="predicted"/>
<gene>
    <name evidence="1" type="ORF">WOLCODRAFT_149663</name>
</gene>
<sequence length="52" mass="6297">MVWTRFAWRLPSLASNPAHLDHFNISITIRAMYVKLTSFEWRWSMWVGNGEW</sequence>
<reference evidence="1 2" key="1">
    <citation type="journal article" date="2012" name="Science">
        <title>The Paleozoic origin of enzymatic lignin decomposition reconstructed from 31 fungal genomes.</title>
        <authorList>
            <person name="Floudas D."/>
            <person name="Binder M."/>
            <person name="Riley R."/>
            <person name="Barry K."/>
            <person name="Blanchette R.A."/>
            <person name="Henrissat B."/>
            <person name="Martinez A.T."/>
            <person name="Otillar R."/>
            <person name="Spatafora J.W."/>
            <person name="Yadav J.S."/>
            <person name="Aerts A."/>
            <person name="Benoit I."/>
            <person name="Boyd A."/>
            <person name="Carlson A."/>
            <person name="Copeland A."/>
            <person name="Coutinho P.M."/>
            <person name="de Vries R.P."/>
            <person name="Ferreira P."/>
            <person name="Findley K."/>
            <person name="Foster B."/>
            <person name="Gaskell J."/>
            <person name="Glotzer D."/>
            <person name="Gorecki P."/>
            <person name="Heitman J."/>
            <person name="Hesse C."/>
            <person name="Hori C."/>
            <person name="Igarashi K."/>
            <person name="Jurgens J.A."/>
            <person name="Kallen N."/>
            <person name="Kersten P."/>
            <person name="Kohler A."/>
            <person name="Kuees U."/>
            <person name="Kumar T.K.A."/>
            <person name="Kuo A."/>
            <person name="LaButti K."/>
            <person name="Larrondo L.F."/>
            <person name="Lindquist E."/>
            <person name="Ling A."/>
            <person name="Lombard V."/>
            <person name="Lucas S."/>
            <person name="Lundell T."/>
            <person name="Martin R."/>
            <person name="McLaughlin D.J."/>
            <person name="Morgenstern I."/>
            <person name="Morin E."/>
            <person name="Murat C."/>
            <person name="Nagy L.G."/>
            <person name="Nolan M."/>
            <person name="Ohm R.A."/>
            <person name="Patyshakuliyeva A."/>
            <person name="Rokas A."/>
            <person name="Ruiz-Duenas F.J."/>
            <person name="Sabat G."/>
            <person name="Salamov A."/>
            <person name="Samejima M."/>
            <person name="Schmutz J."/>
            <person name="Slot J.C."/>
            <person name="St John F."/>
            <person name="Stenlid J."/>
            <person name="Sun H."/>
            <person name="Sun S."/>
            <person name="Syed K."/>
            <person name="Tsang A."/>
            <person name="Wiebenga A."/>
            <person name="Young D."/>
            <person name="Pisabarro A."/>
            <person name="Eastwood D.C."/>
            <person name="Martin F."/>
            <person name="Cullen D."/>
            <person name="Grigoriev I.V."/>
            <person name="Hibbett D.S."/>
        </authorList>
    </citation>
    <scope>NUCLEOTIDE SEQUENCE [LARGE SCALE GENOMIC DNA]</scope>
    <source>
        <strain evidence="1 2">MD-104</strain>
    </source>
</reference>